<evidence type="ECO:0000313" key="3">
    <source>
        <dbReference type="Proteomes" id="UP000006813"/>
    </source>
</evidence>
<dbReference type="Proteomes" id="UP000006813">
    <property type="component" value="Unassembled WGS sequence"/>
</dbReference>
<name>G5AQ56_HETGA</name>
<protein>
    <submittedName>
        <fullName evidence="2">Uncharacterized protein</fullName>
    </submittedName>
</protein>
<dbReference type="EMBL" id="JH166413">
    <property type="protein sequence ID" value="EHA99166.1"/>
    <property type="molecule type" value="Genomic_DNA"/>
</dbReference>
<dbReference type="InParanoid" id="G5AQ56"/>
<organism evidence="2 3">
    <name type="scientific">Heterocephalus glaber</name>
    <name type="common">Naked mole rat</name>
    <dbReference type="NCBI Taxonomy" id="10181"/>
    <lineage>
        <taxon>Eukaryota</taxon>
        <taxon>Metazoa</taxon>
        <taxon>Chordata</taxon>
        <taxon>Craniata</taxon>
        <taxon>Vertebrata</taxon>
        <taxon>Euteleostomi</taxon>
        <taxon>Mammalia</taxon>
        <taxon>Eutheria</taxon>
        <taxon>Euarchontoglires</taxon>
        <taxon>Glires</taxon>
        <taxon>Rodentia</taxon>
        <taxon>Hystricomorpha</taxon>
        <taxon>Bathyergidae</taxon>
        <taxon>Heterocephalus</taxon>
    </lineage>
</organism>
<proteinExistence type="predicted"/>
<sequence>MPKPAARSLEITQHPETHSPPNTHAGALWTRGAQGRPKAPAAHPNRTCLSRTSGRTRLLLRVEDPRCPGSQFGVPLTCPRIPAAALTSPTLNGVWSPGPGGSREPTPSAHRCSSSPATFGDPPLGRPLFRASFHHTSTFGFGLLFLLRPLASRSPLIHAPEIAAAQSRCLSHSDLATGPGCCAEESSASPSVSTTSHLLYLCPAAYGSYAAVLGRE</sequence>
<evidence type="ECO:0000256" key="1">
    <source>
        <dbReference type="SAM" id="MobiDB-lite"/>
    </source>
</evidence>
<evidence type="ECO:0000313" key="2">
    <source>
        <dbReference type="EMBL" id="EHA99166.1"/>
    </source>
</evidence>
<dbReference type="AlphaFoldDB" id="G5AQ56"/>
<feature type="region of interest" description="Disordered" evidence="1">
    <location>
        <begin position="1"/>
        <end position="52"/>
    </location>
</feature>
<reference evidence="2 3" key="1">
    <citation type="journal article" date="2011" name="Nature">
        <title>Genome sequencing reveals insights into physiology and longevity of the naked mole rat.</title>
        <authorList>
            <person name="Kim E.B."/>
            <person name="Fang X."/>
            <person name="Fushan A.A."/>
            <person name="Huang Z."/>
            <person name="Lobanov A.V."/>
            <person name="Han L."/>
            <person name="Marino S.M."/>
            <person name="Sun X."/>
            <person name="Turanov A.A."/>
            <person name="Yang P."/>
            <person name="Yim S.H."/>
            <person name="Zhao X."/>
            <person name="Kasaikina M.V."/>
            <person name="Stoletzki N."/>
            <person name="Peng C."/>
            <person name="Polak P."/>
            <person name="Xiong Z."/>
            <person name="Kiezun A."/>
            <person name="Zhu Y."/>
            <person name="Chen Y."/>
            <person name="Kryukov G.V."/>
            <person name="Zhang Q."/>
            <person name="Peshkin L."/>
            <person name="Yang L."/>
            <person name="Bronson R.T."/>
            <person name="Buffenstein R."/>
            <person name="Wang B."/>
            <person name="Han C."/>
            <person name="Li Q."/>
            <person name="Chen L."/>
            <person name="Zhao W."/>
            <person name="Sunyaev S.R."/>
            <person name="Park T.J."/>
            <person name="Zhang G."/>
            <person name="Wang J."/>
            <person name="Gladyshev V.N."/>
        </authorList>
    </citation>
    <scope>NUCLEOTIDE SEQUENCE [LARGE SCALE GENOMIC DNA]</scope>
</reference>
<accession>G5AQ56</accession>
<gene>
    <name evidence="2" type="ORF">GW7_21174</name>
</gene>
<feature type="region of interest" description="Disordered" evidence="1">
    <location>
        <begin position="90"/>
        <end position="117"/>
    </location>
</feature>